<comment type="caution">
    <text evidence="1">The sequence shown here is derived from an EMBL/GenBank/DDBJ whole genome shotgun (WGS) entry which is preliminary data.</text>
</comment>
<sequence length="97" mass="11361">MLDRTDPRTRRLFHQFLQHNREIFREATQHPEEGVEVFLTALRAPKLTLRYFTTKRFLPLQQMRLDYPSCSSYVAAMHRNVFPKKPAEAEAGAGATR</sequence>
<organism evidence="1 2">
    <name type="scientific">Saguinus oedipus</name>
    <name type="common">Cotton-top tamarin</name>
    <name type="synonym">Oedipomidas oedipus</name>
    <dbReference type="NCBI Taxonomy" id="9490"/>
    <lineage>
        <taxon>Eukaryota</taxon>
        <taxon>Metazoa</taxon>
        <taxon>Chordata</taxon>
        <taxon>Craniata</taxon>
        <taxon>Vertebrata</taxon>
        <taxon>Euteleostomi</taxon>
        <taxon>Mammalia</taxon>
        <taxon>Eutheria</taxon>
        <taxon>Euarchontoglires</taxon>
        <taxon>Primates</taxon>
        <taxon>Haplorrhini</taxon>
        <taxon>Platyrrhini</taxon>
        <taxon>Cebidae</taxon>
        <taxon>Callitrichinae</taxon>
        <taxon>Saguinus</taxon>
    </lineage>
</organism>
<keyword evidence="2" id="KW-1185">Reference proteome</keyword>
<accession>A0ABQ9VMC6</accession>
<protein>
    <submittedName>
        <fullName evidence="1">Uncharacterized protein</fullName>
    </submittedName>
</protein>
<evidence type="ECO:0000313" key="2">
    <source>
        <dbReference type="Proteomes" id="UP001266305"/>
    </source>
</evidence>
<reference evidence="1 2" key="1">
    <citation type="submission" date="2023-05" db="EMBL/GenBank/DDBJ databases">
        <title>B98-5 Cell Line De Novo Hybrid Assembly: An Optical Mapping Approach.</title>
        <authorList>
            <person name="Kananen K."/>
            <person name="Auerbach J.A."/>
            <person name="Kautto E."/>
            <person name="Blachly J.S."/>
        </authorList>
    </citation>
    <scope>NUCLEOTIDE SEQUENCE [LARGE SCALE GENOMIC DNA]</scope>
    <source>
        <strain evidence="1">B95-8</strain>
        <tissue evidence="1">Cell line</tissue>
    </source>
</reference>
<gene>
    <name evidence="1" type="ORF">P7K49_010265</name>
</gene>
<name>A0ABQ9VMC6_SAGOE</name>
<dbReference type="Proteomes" id="UP001266305">
    <property type="component" value="Unassembled WGS sequence"/>
</dbReference>
<evidence type="ECO:0000313" key="1">
    <source>
        <dbReference type="EMBL" id="KAK2110519.1"/>
    </source>
</evidence>
<dbReference type="EMBL" id="JASSZA010000005">
    <property type="protein sequence ID" value="KAK2110519.1"/>
    <property type="molecule type" value="Genomic_DNA"/>
</dbReference>
<proteinExistence type="predicted"/>